<keyword evidence="2" id="KW-1185">Reference proteome</keyword>
<evidence type="ECO:0000313" key="2">
    <source>
        <dbReference type="Proteomes" id="UP000541583"/>
    </source>
</evidence>
<organism evidence="1 2">
    <name type="scientific">Mucilaginibacter lappiensis</name>
    <dbReference type="NCBI Taxonomy" id="354630"/>
    <lineage>
        <taxon>Bacteria</taxon>
        <taxon>Pseudomonadati</taxon>
        <taxon>Bacteroidota</taxon>
        <taxon>Sphingobacteriia</taxon>
        <taxon>Sphingobacteriales</taxon>
        <taxon>Sphingobacteriaceae</taxon>
        <taxon>Mucilaginibacter</taxon>
    </lineage>
</organism>
<dbReference type="PROSITE" id="PS51257">
    <property type="entry name" value="PROKAR_LIPOPROTEIN"/>
    <property type="match status" value="1"/>
</dbReference>
<proteinExistence type="predicted"/>
<evidence type="ECO:0008006" key="3">
    <source>
        <dbReference type="Google" id="ProtNLM"/>
    </source>
</evidence>
<comment type="caution">
    <text evidence="1">The sequence shown here is derived from an EMBL/GenBank/DDBJ whole genome shotgun (WGS) entry which is preliminary data.</text>
</comment>
<sequence>MKKILPILMLLFILFSCKRESPDKNLKNTTLSHALADKPLTTLGTAVTTTTVIHWEDIPSDEAFAHSAPFSVSGVTIVSTNGAVYHQAGANAVTMFYDGSDNNRYGSGFAIQYPFKKGKSYKISMGTNQVTPAGNTYNLGAILEGQLTNNITQAAQLYSRTSPNVIFGNDKPKFDFNISQSPGTKSIEFTPDQCFEYLWLSLQSNGNNHYPQVVVVGNISIAETPILAINGPDLIEPNQPTVYVVQANGYTISDSFQWTVTGGLQIVGSSFGPTVSVSAPGDTGGNVIANIGGCLSMVTKTVAPNVLVKPIISGPTSILAGKSNGYTITNPSPNATSYTWTITGGGEIHPNGIYAGVIFEDIKTQKSVTITAIANGPKGSSPAGTLNVAVKACPTCAQ</sequence>
<reference evidence="1 2" key="1">
    <citation type="submission" date="2020-08" db="EMBL/GenBank/DDBJ databases">
        <title>Genomic Encyclopedia of Type Strains, Phase IV (KMG-V): Genome sequencing to study the core and pangenomes of soil and plant-associated prokaryotes.</title>
        <authorList>
            <person name="Whitman W."/>
        </authorList>
    </citation>
    <scope>NUCLEOTIDE SEQUENCE [LARGE SCALE GENOMIC DNA]</scope>
    <source>
        <strain evidence="1 2">ANJLi2</strain>
    </source>
</reference>
<protein>
    <recommendedName>
        <fullName evidence="3">PKD domain-containing protein</fullName>
    </recommendedName>
</protein>
<gene>
    <name evidence="1" type="ORF">HDF23_002471</name>
</gene>
<dbReference type="Proteomes" id="UP000541583">
    <property type="component" value="Unassembled WGS sequence"/>
</dbReference>
<dbReference type="EMBL" id="JACHCB010000005">
    <property type="protein sequence ID" value="MBB6109722.1"/>
    <property type="molecule type" value="Genomic_DNA"/>
</dbReference>
<name>A0ABR6PIY5_9SPHI</name>
<dbReference type="RefSeq" id="WP_076373505.1">
    <property type="nucleotide sequence ID" value="NZ_FTMG01000005.1"/>
</dbReference>
<evidence type="ECO:0000313" key="1">
    <source>
        <dbReference type="EMBL" id="MBB6109722.1"/>
    </source>
</evidence>
<accession>A0ABR6PIY5</accession>